<sequence>MRRSLVVGYVLKAAVALIGLFLIRGLVYPRSWTGRTIPNVLFAVVGAALLVPLATSGGIGPVVVLAAAVLALFPYRRVAVAFLKARTRQGLKSLADRWDTVLEEDAESGRWEVERKVDGRRMWVGNVLTHKGAIDPRVRRKETAYMLAFVIELEREPPFLCSLMIGWEKPRYFEREWRATHVIHGEFLALPFGDIGLESDRGRATGGQIADLAPYDLPAELPRGLVAVGTEPEAFARTIDHDLLRQFGELAVQTYPYELNVTPSSVNIYTTYCGPEVQLANLRFIEALARRLDGTG</sequence>
<feature type="transmembrane region" description="Helical" evidence="1">
    <location>
        <begin position="6"/>
        <end position="27"/>
    </location>
</feature>
<evidence type="ECO:0008006" key="4">
    <source>
        <dbReference type="Google" id="ProtNLM"/>
    </source>
</evidence>
<comment type="caution">
    <text evidence="2">The sequence shown here is derived from an EMBL/GenBank/DDBJ whole genome shotgun (WGS) entry which is preliminary data.</text>
</comment>
<keyword evidence="1" id="KW-0472">Membrane</keyword>
<dbReference type="AlphaFoldDB" id="A0AAE4ZB74"/>
<organism evidence="2 3">
    <name type="scientific">Candidatus Kutchimonas denitrificans</name>
    <dbReference type="NCBI Taxonomy" id="3056748"/>
    <lineage>
        <taxon>Bacteria</taxon>
        <taxon>Pseudomonadati</taxon>
        <taxon>Gemmatimonadota</taxon>
        <taxon>Gemmatimonadia</taxon>
        <taxon>Candidatus Palauibacterales</taxon>
        <taxon>Candidatus Palauibacteraceae</taxon>
        <taxon>Candidatus Kutchimonas</taxon>
    </lineage>
</organism>
<proteinExistence type="predicted"/>
<evidence type="ECO:0000256" key="1">
    <source>
        <dbReference type="SAM" id="Phobius"/>
    </source>
</evidence>
<evidence type="ECO:0000313" key="3">
    <source>
        <dbReference type="Proteomes" id="UP000702544"/>
    </source>
</evidence>
<keyword evidence="1" id="KW-0812">Transmembrane</keyword>
<reference evidence="2 3" key="1">
    <citation type="submission" date="2020-01" db="EMBL/GenBank/DDBJ databases">
        <title>Genomes assembled from Gulf of Kutch pelagic sediment metagenomes.</title>
        <authorList>
            <person name="Chandrashekar M."/>
            <person name="Mahajan M.S."/>
            <person name="Dave K.J."/>
            <person name="Vatsa P."/>
            <person name="Nathani N.M."/>
        </authorList>
    </citation>
    <scope>NUCLEOTIDE SEQUENCE [LARGE SCALE GENOMIC DNA]</scope>
    <source>
        <strain evidence="2">KS3-K002</strain>
    </source>
</reference>
<feature type="transmembrane region" description="Helical" evidence="1">
    <location>
        <begin position="39"/>
        <end position="56"/>
    </location>
</feature>
<dbReference type="Proteomes" id="UP000702544">
    <property type="component" value="Unassembled WGS sequence"/>
</dbReference>
<dbReference type="EMBL" id="JAACAK010000028">
    <property type="protein sequence ID" value="NIR74230.1"/>
    <property type="molecule type" value="Genomic_DNA"/>
</dbReference>
<gene>
    <name evidence="2" type="ORF">GWO12_03825</name>
</gene>
<accession>A0AAE4ZB74</accession>
<protein>
    <recommendedName>
        <fullName evidence="4">DUF3137 domain-containing protein</fullName>
    </recommendedName>
</protein>
<evidence type="ECO:0000313" key="2">
    <source>
        <dbReference type="EMBL" id="NIR74230.1"/>
    </source>
</evidence>
<keyword evidence="1" id="KW-1133">Transmembrane helix</keyword>
<name>A0AAE4ZB74_9BACT</name>